<feature type="region of interest" description="Disordered" evidence="2">
    <location>
        <begin position="279"/>
        <end position="303"/>
    </location>
</feature>
<keyword evidence="1" id="KW-0464">Manganese</keyword>
<comment type="cofactor">
    <cofactor evidence="1">
        <name>Mn(2+)</name>
        <dbReference type="ChEBI" id="CHEBI:29035"/>
    </cofactor>
</comment>
<dbReference type="EC" id="3.1.3.16" evidence="1"/>
<evidence type="ECO:0000313" key="4">
    <source>
        <dbReference type="EMBL" id="GBG59274.1"/>
    </source>
</evidence>
<comment type="cofactor">
    <cofactor evidence="1">
        <name>Mg(2+)</name>
        <dbReference type="ChEBI" id="CHEBI:18420"/>
    </cofactor>
</comment>
<dbReference type="InterPro" id="IPR036457">
    <property type="entry name" value="PPM-type-like_dom_sf"/>
</dbReference>
<dbReference type="OrthoDB" id="60843at2759"/>
<dbReference type="PANTHER" id="PTHR12320:SF83">
    <property type="entry name" value="PROTEIN PHOSPHATASE 2C 55-RELATED"/>
    <property type="match status" value="1"/>
</dbReference>
<evidence type="ECO:0000313" key="5">
    <source>
        <dbReference type="Proteomes" id="UP000265515"/>
    </source>
</evidence>
<dbReference type="SUPFAM" id="SSF81606">
    <property type="entry name" value="PP2C-like"/>
    <property type="match status" value="1"/>
</dbReference>
<dbReference type="Gene3D" id="3.60.40.10">
    <property type="entry name" value="PPM-type phosphatase domain"/>
    <property type="match status" value="2"/>
</dbReference>
<protein>
    <recommendedName>
        <fullName evidence="1">Protein phosphatase</fullName>
        <ecNumber evidence="1">3.1.3.16</ecNumber>
    </recommendedName>
</protein>
<keyword evidence="1" id="KW-0460">Magnesium</keyword>
<comment type="catalytic activity">
    <reaction evidence="1">
        <text>O-phospho-L-threonyl-[protein] + H2O = L-threonyl-[protein] + phosphate</text>
        <dbReference type="Rhea" id="RHEA:47004"/>
        <dbReference type="Rhea" id="RHEA-COMP:11060"/>
        <dbReference type="Rhea" id="RHEA-COMP:11605"/>
        <dbReference type="ChEBI" id="CHEBI:15377"/>
        <dbReference type="ChEBI" id="CHEBI:30013"/>
        <dbReference type="ChEBI" id="CHEBI:43474"/>
        <dbReference type="ChEBI" id="CHEBI:61977"/>
        <dbReference type="EC" id="3.1.3.16"/>
    </reaction>
</comment>
<accession>A0A388JN95</accession>
<keyword evidence="1" id="KW-0479">Metal-binding</keyword>
<dbReference type="SMART" id="SM00331">
    <property type="entry name" value="PP2C_SIG"/>
    <property type="match status" value="1"/>
</dbReference>
<comment type="catalytic activity">
    <reaction evidence="1">
        <text>O-phospho-L-seryl-[protein] + H2O = L-seryl-[protein] + phosphate</text>
        <dbReference type="Rhea" id="RHEA:20629"/>
        <dbReference type="Rhea" id="RHEA-COMP:9863"/>
        <dbReference type="Rhea" id="RHEA-COMP:11604"/>
        <dbReference type="ChEBI" id="CHEBI:15377"/>
        <dbReference type="ChEBI" id="CHEBI:29999"/>
        <dbReference type="ChEBI" id="CHEBI:43474"/>
        <dbReference type="ChEBI" id="CHEBI:83421"/>
        <dbReference type="EC" id="3.1.3.16"/>
    </reaction>
</comment>
<sequence length="670" mass="69702">MPVFVRQDAMPSLASVLRVTTHVRARARQSVSAAVTCHSLRVLASHVSVANSTRQNTPGMASSSTAAASVARTAALSPPSSVVSPCCTKTTSPPPTSACLSITSSSARTRSTSLGPHRFTDGRHERGVAAPRLSASLSLSPSPARSAPSLLVCGDGGSKSCVSRLAEEWGRGAELCAGDRSSYSIAGRESGGSGEEEVVGCKAGGRRKGWRGILGVGWVYERATSKGMGFGGNRPARVVVCGSGIAGVGGGEGGRGGGWVCDHLAGGGHDRRARLLMTSAQSRSGHQAGGAGRGRREDAGGRAGGTPLGYFSRSYAFHFFNPSVSFPSDVYFRAIYESSISGEAGFEAGALQLDDEVQGEDLLEGADGDGEDEEQKEAAPTAVESSGIGSDRGLLRLYSGAVSLPHPDKVEKGGEDAHFISSDEHAVGVADGVGGWAEVGIDAGEYARQLMCNSVQALRQEPPGLADPVRVLARAHERTKVQGSSTACIILLRDDVLQAANLGDSGFILIRKGRTVFKSPPQQHSFNFPYQLGSGGSDSPESAEMYGIAVAPGDVIIVGTDGLFDNVYDTELATVVMHSINSGWGPQDTAQRISAIARLRAQDKHRQTPFARAAQEAGYRYQGGKMDDITVIVSYVTEKEKEKEKSGTTPQEEVGDTTSDSDSGGPGLSG</sequence>
<dbReference type="PROSITE" id="PS51746">
    <property type="entry name" value="PPM_2"/>
    <property type="match status" value="1"/>
</dbReference>
<comment type="caution">
    <text evidence="4">The sequence shown here is derived from an EMBL/GenBank/DDBJ whole genome shotgun (WGS) entry which is preliminary data.</text>
</comment>
<dbReference type="Pfam" id="PF07228">
    <property type="entry name" value="SpoIIE"/>
    <property type="match status" value="1"/>
</dbReference>
<dbReference type="GO" id="GO:0004722">
    <property type="term" value="F:protein serine/threonine phosphatase activity"/>
    <property type="evidence" value="ECO:0007669"/>
    <property type="project" value="UniProtKB-EC"/>
</dbReference>
<feature type="region of interest" description="Disordered" evidence="2">
    <location>
        <begin position="98"/>
        <end position="125"/>
    </location>
</feature>
<dbReference type="CDD" id="cd00143">
    <property type="entry name" value="PP2Cc"/>
    <property type="match status" value="1"/>
</dbReference>
<dbReference type="Proteomes" id="UP000265515">
    <property type="component" value="Unassembled WGS sequence"/>
</dbReference>
<keyword evidence="1" id="KW-0378">Hydrolase</keyword>
<reference evidence="4 5" key="1">
    <citation type="journal article" date="2018" name="Cell">
        <title>The Chara Genome: Secondary Complexity and Implications for Plant Terrestrialization.</title>
        <authorList>
            <person name="Nishiyama T."/>
            <person name="Sakayama H."/>
            <person name="Vries J.D."/>
            <person name="Buschmann H."/>
            <person name="Saint-Marcoux D."/>
            <person name="Ullrich K.K."/>
            <person name="Haas F.B."/>
            <person name="Vanderstraeten L."/>
            <person name="Becker D."/>
            <person name="Lang D."/>
            <person name="Vosolsobe S."/>
            <person name="Rombauts S."/>
            <person name="Wilhelmsson P.K.I."/>
            <person name="Janitza P."/>
            <person name="Kern R."/>
            <person name="Heyl A."/>
            <person name="Rumpler F."/>
            <person name="Villalobos L.I.A.C."/>
            <person name="Clay J.M."/>
            <person name="Skokan R."/>
            <person name="Toyoda A."/>
            <person name="Suzuki Y."/>
            <person name="Kagoshima H."/>
            <person name="Schijlen E."/>
            <person name="Tajeshwar N."/>
            <person name="Catarino B."/>
            <person name="Hetherington A.J."/>
            <person name="Saltykova A."/>
            <person name="Bonnot C."/>
            <person name="Breuninger H."/>
            <person name="Symeonidi A."/>
            <person name="Radhakrishnan G.V."/>
            <person name="Van Nieuwerburgh F."/>
            <person name="Deforce D."/>
            <person name="Chang C."/>
            <person name="Karol K.G."/>
            <person name="Hedrich R."/>
            <person name="Ulvskov P."/>
            <person name="Glockner G."/>
            <person name="Delwiche C.F."/>
            <person name="Petrasek J."/>
            <person name="Van de Peer Y."/>
            <person name="Friml J."/>
            <person name="Beilby M."/>
            <person name="Dolan L."/>
            <person name="Kohara Y."/>
            <person name="Sugano S."/>
            <person name="Fujiyama A."/>
            <person name="Delaux P.-M."/>
            <person name="Quint M."/>
            <person name="TheiBen G."/>
            <person name="Hagemann M."/>
            <person name="Harholt J."/>
            <person name="Dunand C."/>
            <person name="Zachgo S."/>
            <person name="Langdale J."/>
            <person name="Maumus F."/>
            <person name="Straeten D.V.D."/>
            <person name="Gould S.B."/>
            <person name="Rensing S.A."/>
        </authorList>
    </citation>
    <scope>NUCLEOTIDE SEQUENCE [LARGE SCALE GENOMIC DNA]</scope>
    <source>
        <strain evidence="4 5">S276</strain>
    </source>
</reference>
<feature type="region of interest" description="Disordered" evidence="2">
    <location>
        <begin position="362"/>
        <end position="388"/>
    </location>
</feature>
<organism evidence="4 5">
    <name type="scientific">Chara braunii</name>
    <name type="common">Braun's stonewort</name>
    <dbReference type="NCBI Taxonomy" id="69332"/>
    <lineage>
        <taxon>Eukaryota</taxon>
        <taxon>Viridiplantae</taxon>
        <taxon>Streptophyta</taxon>
        <taxon>Charophyceae</taxon>
        <taxon>Charales</taxon>
        <taxon>Characeae</taxon>
        <taxon>Chara</taxon>
    </lineage>
</organism>
<dbReference type="InterPro" id="IPR001932">
    <property type="entry name" value="PPM-type_phosphatase-like_dom"/>
</dbReference>
<dbReference type="PANTHER" id="PTHR12320">
    <property type="entry name" value="PROTEIN PHOSPHATASE 2C"/>
    <property type="match status" value="1"/>
</dbReference>
<feature type="region of interest" description="Disordered" evidence="2">
    <location>
        <begin position="638"/>
        <end position="670"/>
    </location>
</feature>
<dbReference type="EMBL" id="BFEA01000003">
    <property type="protein sequence ID" value="GBG59274.1"/>
    <property type="molecule type" value="Genomic_DNA"/>
</dbReference>
<gene>
    <name evidence="4" type="ORF">CBR_g32289</name>
</gene>
<keyword evidence="5" id="KW-1185">Reference proteome</keyword>
<feature type="compositionally biased region" description="Low complexity" evidence="2">
    <location>
        <begin position="98"/>
        <end position="113"/>
    </location>
</feature>
<dbReference type="STRING" id="69332.A0A388JN95"/>
<dbReference type="InterPro" id="IPR039123">
    <property type="entry name" value="PPTC7"/>
</dbReference>
<name>A0A388JN95_CHABU</name>
<comment type="similarity">
    <text evidence="1">Belongs to the PP2C family.</text>
</comment>
<dbReference type="AlphaFoldDB" id="A0A388JN95"/>
<evidence type="ECO:0000259" key="3">
    <source>
        <dbReference type="PROSITE" id="PS51746"/>
    </source>
</evidence>
<dbReference type="Gramene" id="GBG59274">
    <property type="protein sequence ID" value="GBG59274"/>
    <property type="gene ID" value="CBR_g32289"/>
</dbReference>
<keyword evidence="1" id="KW-0904">Protein phosphatase</keyword>
<evidence type="ECO:0000256" key="2">
    <source>
        <dbReference type="SAM" id="MobiDB-lite"/>
    </source>
</evidence>
<feature type="compositionally biased region" description="Acidic residues" evidence="2">
    <location>
        <begin position="362"/>
        <end position="375"/>
    </location>
</feature>
<dbReference type="GO" id="GO:0046872">
    <property type="term" value="F:metal ion binding"/>
    <property type="evidence" value="ECO:0007669"/>
    <property type="project" value="UniProtKB-UniRule"/>
</dbReference>
<proteinExistence type="inferred from homology"/>
<evidence type="ECO:0000256" key="1">
    <source>
        <dbReference type="RuleBase" id="RU366020"/>
    </source>
</evidence>
<feature type="domain" description="PPM-type phosphatase" evidence="3">
    <location>
        <begin position="398"/>
        <end position="636"/>
    </location>
</feature>
<dbReference type="SMART" id="SM00332">
    <property type="entry name" value="PP2Cc"/>
    <property type="match status" value="1"/>
</dbReference>